<evidence type="ECO:0000313" key="8">
    <source>
        <dbReference type="Proteomes" id="UP000799537"/>
    </source>
</evidence>
<organism evidence="7 8">
    <name type="scientific">Zasmidium cellare ATCC 36951</name>
    <dbReference type="NCBI Taxonomy" id="1080233"/>
    <lineage>
        <taxon>Eukaryota</taxon>
        <taxon>Fungi</taxon>
        <taxon>Dikarya</taxon>
        <taxon>Ascomycota</taxon>
        <taxon>Pezizomycotina</taxon>
        <taxon>Dothideomycetes</taxon>
        <taxon>Dothideomycetidae</taxon>
        <taxon>Mycosphaerellales</taxon>
        <taxon>Mycosphaerellaceae</taxon>
        <taxon>Zasmidium</taxon>
    </lineage>
</organism>
<evidence type="ECO:0000259" key="6">
    <source>
        <dbReference type="SMART" id="SM00906"/>
    </source>
</evidence>
<keyword evidence="2" id="KW-0805">Transcription regulation</keyword>
<comment type="subcellular location">
    <subcellularLocation>
        <location evidence="1">Nucleus</location>
    </subcellularLocation>
</comment>
<keyword evidence="4" id="KW-0804">Transcription</keyword>
<keyword evidence="8" id="KW-1185">Reference proteome</keyword>
<name>A0A6A6D7C4_ZASCE</name>
<dbReference type="InterPro" id="IPR007219">
    <property type="entry name" value="XnlR_reg_dom"/>
</dbReference>
<dbReference type="RefSeq" id="XP_033674958.1">
    <property type="nucleotide sequence ID" value="XM_033811092.1"/>
</dbReference>
<dbReference type="GO" id="GO:0045944">
    <property type="term" value="P:positive regulation of transcription by RNA polymerase II"/>
    <property type="evidence" value="ECO:0007669"/>
    <property type="project" value="TreeGrafter"/>
</dbReference>
<accession>A0A6A6D7C4</accession>
<evidence type="ECO:0000256" key="4">
    <source>
        <dbReference type="ARBA" id="ARBA00023163"/>
    </source>
</evidence>
<dbReference type="Pfam" id="PF04082">
    <property type="entry name" value="Fungal_trans"/>
    <property type="match status" value="1"/>
</dbReference>
<proteinExistence type="predicted"/>
<gene>
    <name evidence="7" type="ORF">M409DRAFT_48953</name>
</gene>
<dbReference type="GO" id="GO:0005634">
    <property type="term" value="C:nucleus"/>
    <property type="evidence" value="ECO:0007669"/>
    <property type="project" value="UniProtKB-SubCell"/>
</dbReference>
<protein>
    <recommendedName>
        <fullName evidence="6">Xylanolytic transcriptional activator regulatory domain-containing protein</fullName>
    </recommendedName>
</protein>
<dbReference type="CDD" id="cd12148">
    <property type="entry name" value="fungal_TF_MHR"/>
    <property type="match status" value="1"/>
</dbReference>
<evidence type="ECO:0000256" key="2">
    <source>
        <dbReference type="ARBA" id="ARBA00023015"/>
    </source>
</evidence>
<sequence>MPLWKRKKVGLIDLFETYMGHDYHWYLKTDLRTDLEKAYREPNSLAVREKLCKMLIIWALGASYSRYTQAYVPLVDSDHVSDSAPICAKCPGVEFFDQAMTFFKMPSEEPNIDHVEVLNLIAWYCFSMNRRKTAYMYAGLASRIARTLSLHTPTVESSRLRSEHKKRVLWTTYLIDWMTSLAIGQRPTLLLGEVEVETPCNDDLSEEEQLQFGNKEVLNMNIDLCRAQMQTATARLQPGNHAGLRNKIQPSIDFLQQWQAGVAQSCAFTSFDSGIPPDMLRKPEVRSISSIYLRYHQIFILLMRPVFLALLDHVFNGSISNDVIEDLIALARQCMSAARCNLRILESLNRVGKIARHGFWESLHLFSALKIFALGTLLSEIRPFETDSHADDDPTLALTSKALLQDMADSGNFAAKGHVKMLSDVEQVLQNATHGPDFSIGDYLHFDSFEDEIMLGSS</sequence>
<dbReference type="SMART" id="SM00906">
    <property type="entry name" value="Fungal_trans"/>
    <property type="match status" value="1"/>
</dbReference>
<keyword evidence="3" id="KW-0238">DNA-binding</keyword>
<dbReference type="GO" id="GO:0006351">
    <property type="term" value="P:DNA-templated transcription"/>
    <property type="evidence" value="ECO:0007669"/>
    <property type="project" value="InterPro"/>
</dbReference>
<dbReference type="EMBL" id="ML993579">
    <property type="protein sequence ID" value="KAF2174069.1"/>
    <property type="molecule type" value="Genomic_DNA"/>
</dbReference>
<dbReference type="GO" id="GO:0043565">
    <property type="term" value="F:sequence-specific DNA binding"/>
    <property type="evidence" value="ECO:0007669"/>
    <property type="project" value="TreeGrafter"/>
</dbReference>
<dbReference type="OrthoDB" id="3266505at2759"/>
<evidence type="ECO:0000256" key="5">
    <source>
        <dbReference type="ARBA" id="ARBA00023242"/>
    </source>
</evidence>
<evidence type="ECO:0000256" key="3">
    <source>
        <dbReference type="ARBA" id="ARBA00023125"/>
    </source>
</evidence>
<dbReference type="InterPro" id="IPR051711">
    <property type="entry name" value="Stress_Response_Reg"/>
</dbReference>
<dbReference type="Proteomes" id="UP000799537">
    <property type="component" value="Unassembled WGS sequence"/>
</dbReference>
<dbReference type="GeneID" id="54564364"/>
<evidence type="ECO:0000313" key="7">
    <source>
        <dbReference type="EMBL" id="KAF2174069.1"/>
    </source>
</evidence>
<dbReference type="PANTHER" id="PTHR47540">
    <property type="entry name" value="THIAMINE REPRESSIBLE GENES REGULATORY PROTEIN THI5"/>
    <property type="match status" value="1"/>
</dbReference>
<dbReference type="PANTHER" id="PTHR47540:SF4">
    <property type="entry name" value="TRANSCRIPTION FACTOR RGLT"/>
    <property type="match status" value="1"/>
</dbReference>
<reference evidence="7" key="1">
    <citation type="journal article" date="2020" name="Stud. Mycol.">
        <title>101 Dothideomycetes genomes: a test case for predicting lifestyles and emergence of pathogens.</title>
        <authorList>
            <person name="Haridas S."/>
            <person name="Albert R."/>
            <person name="Binder M."/>
            <person name="Bloem J."/>
            <person name="Labutti K."/>
            <person name="Salamov A."/>
            <person name="Andreopoulos B."/>
            <person name="Baker S."/>
            <person name="Barry K."/>
            <person name="Bills G."/>
            <person name="Bluhm B."/>
            <person name="Cannon C."/>
            <person name="Castanera R."/>
            <person name="Culley D."/>
            <person name="Daum C."/>
            <person name="Ezra D."/>
            <person name="Gonzalez J."/>
            <person name="Henrissat B."/>
            <person name="Kuo A."/>
            <person name="Liang C."/>
            <person name="Lipzen A."/>
            <person name="Lutzoni F."/>
            <person name="Magnuson J."/>
            <person name="Mondo S."/>
            <person name="Nolan M."/>
            <person name="Ohm R."/>
            <person name="Pangilinan J."/>
            <person name="Park H.-J."/>
            <person name="Ramirez L."/>
            <person name="Alfaro M."/>
            <person name="Sun H."/>
            <person name="Tritt A."/>
            <person name="Yoshinaga Y."/>
            <person name="Zwiers L.-H."/>
            <person name="Turgeon B."/>
            <person name="Goodwin S."/>
            <person name="Spatafora J."/>
            <person name="Crous P."/>
            <person name="Grigoriev I."/>
        </authorList>
    </citation>
    <scope>NUCLEOTIDE SEQUENCE</scope>
    <source>
        <strain evidence="7">ATCC 36951</strain>
    </source>
</reference>
<dbReference type="GO" id="GO:0008270">
    <property type="term" value="F:zinc ion binding"/>
    <property type="evidence" value="ECO:0007669"/>
    <property type="project" value="InterPro"/>
</dbReference>
<dbReference type="AlphaFoldDB" id="A0A6A6D7C4"/>
<evidence type="ECO:0000256" key="1">
    <source>
        <dbReference type="ARBA" id="ARBA00004123"/>
    </source>
</evidence>
<feature type="domain" description="Xylanolytic transcriptional activator regulatory" evidence="6">
    <location>
        <begin position="134"/>
        <end position="205"/>
    </location>
</feature>
<keyword evidence="5" id="KW-0539">Nucleus</keyword>